<evidence type="ECO:0000313" key="1">
    <source>
        <dbReference type="EMBL" id="JAD38566.1"/>
    </source>
</evidence>
<protein>
    <submittedName>
        <fullName evidence="1">Uncharacterized protein</fullName>
    </submittedName>
</protein>
<reference evidence="1" key="1">
    <citation type="submission" date="2014-09" db="EMBL/GenBank/DDBJ databases">
        <authorList>
            <person name="Magalhaes I.L.F."/>
            <person name="Oliveira U."/>
            <person name="Santos F.R."/>
            <person name="Vidigal T.H.D.A."/>
            <person name="Brescovit A.D."/>
            <person name="Santos A.J."/>
        </authorList>
    </citation>
    <scope>NUCLEOTIDE SEQUENCE</scope>
    <source>
        <tissue evidence="1">Shoot tissue taken approximately 20 cm above the soil surface</tissue>
    </source>
</reference>
<sequence>MIGVTEINHASLVCGGAFFTFKLAASRNGL</sequence>
<dbReference type="EMBL" id="GBRH01259329">
    <property type="protein sequence ID" value="JAD38566.1"/>
    <property type="molecule type" value="Transcribed_RNA"/>
</dbReference>
<reference evidence="1" key="2">
    <citation type="journal article" date="2015" name="Data Brief">
        <title>Shoot transcriptome of the giant reed, Arundo donax.</title>
        <authorList>
            <person name="Barrero R.A."/>
            <person name="Guerrero F.D."/>
            <person name="Moolhuijzen P."/>
            <person name="Goolsby J.A."/>
            <person name="Tidwell J."/>
            <person name="Bellgard S.E."/>
            <person name="Bellgard M.I."/>
        </authorList>
    </citation>
    <scope>NUCLEOTIDE SEQUENCE</scope>
    <source>
        <tissue evidence="1">Shoot tissue taken approximately 20 cm above the soil surface</tissue>
    </source>
</reference>
<name>A0A0A8ZIC9_ARUDO</name>
<dbReference type="AlphaFoldDB" id="A0A0A8ZIC9"/>
<organism evidence="1">
    <name type="scientific">Arundo donax</name>
    <name type="common">Giant reed</name>
    <name type="synonym">Donax arundinaceus</name>
    <dbReference type="NCBI Taxonomy" id="35708"/>
    <lineage>
        <taxon>Eukaryota</taxon>
        <taxon>Viridiplantae</taxon>
        <taxon>Streptophyta</taxon>
        <taxon>Embryophyta</taxon>
        <taxon>Tracheophyta</taxon>
        <taxon>Spermatophyta</taxon>
        <taxon>Magnoliopsida</taxon>
        <taxon>Liliopsida</taxon>
        <taxon>Poales</taxon>
        <taxon>Poaceae</taxon>
        <taxon>PACMAD clade</taxon>
        <taxon>Arundinoideae</taxon>
        <taxon>Arundineae</taxon>
        <taxon>Arundo</taxon>
    </lineage>
</organism>
<proteinExistence type="predicted"/>
<accession>A0A0A8ZIC9</accession>